<gene>
    <name evidence="2" type="ORF">KQY15_18185</name>
</gene>
<comment type="caution">
    <text evidence="2">The sequence shown here is derived from an EMBL/GenBank/DDBJ whole genome shotgun (WGS) entry which is preliminary data.</text>
</comment>
<dbReference type="InterPro" id="IPR018642">
    <property type="entry name" value="DUF2066"/>
</dbReference>
<organism evidence="2 3">
    <name type="scientific">Arsukibacterium indicum</name>
    <dbReference type="NCBI Taxonomy" id="2848612"/>
    <lineage>
        <taxon>Bacteria</taxon>
        <taxon>Pseudomonadati</taxon>
        <taxon>Pseudomonadota</taxon>
        <taxon>Gammaproteobacteria</taxon>
        <taxon>Chromatiales</taxon>
        <taxon>Chromatiaceae</taxon>
        <taxon>Arsukibacterium</taxon>
    </lineage>
</organism>
<dbReference type="Pfam" id="PF09839">
    <property type="entry name" value="DUF2066"/>
    <property type="match status" value="1"/>
</dbReference>
<evidence type="ECO:0000313" key="2">
    <source>
        <dbReference type="EMBL" id="MBV2131033.1"/>
    </source>
</evidence>
<evidence type="ECO:0000256" key="1">
    <source>
        <dbReference type="SAM" id="SignalP"/>
    </source>
</evidence>
<protein>
    <submittedName>
        <fullName evidence="2">DUF2066 domain-containing protein</fullName>
    </submittedName>
</protein>
<name>A0ABS6MQG5_9GAMM</name>
<dbReference type="EMBL" id="JAHRID010000011">
    <property type="protein sequence ID" value="MBV2131033.1"/>
    <property type="molecule type" value="Genomic_DNA"/>
</dbReference>
<keyword evidence="3" id="KW-1185">Reference proteome</keyword>
<feature type="signal peptide" evidence="1">
    <location>
        <begin position="1"/>
        <end position="21"/>
    </location>
</feature>
<sequence length="369" mass="41066">MQAVKLILATLLMLLSNLVSAIEVDNLYVAEVSAEQSQSQWQSNALAQVISRLTGVSNLTEYPAIASELKDAGKYVKQFESVRQNGTNRLRVLLDSGLINQVLQQQGIAIWGAHRPEILLWIVQQQGSERVFMRRQDDELLRLLLQNLAEAGIPVTTPLYDIDDLMQLSETDVWAGFWQPISQASSRYRPDMIMTLVFDEVSQGNEQLLRLSWQRQSQLAGSNPSRIIRNEVTAADLTGLITAFSKGLSQELAAEHAVVLTEQVSTYQLAVENVQNLADVVAVERMLNRVLGVAGVTLREYSENEASFAVDLQIALPQLTHILQWQPALALADSRAEMLVIDNDSQRASGAVELQPVSAADVRYVYIRR</sequence>
<reference evidence="2 3" key="1">
    <citation type="submission" date="2021-06" db="EMBL/GenBank/DDBJ databases">
        <title>Rheinheimera indica sp. nov., isolated from deep-sea sediment.</title>
        <authorList>
            <person name="Wang Z."/>
            <person name="Zhang X.-Y."/>
        </authorList>
    </citation>
    <scope>NUCLEOTIDE SEQUENCE [LARGE SCALE GENOMIC DNA]</scope>
    <source>
        <strain evidence="2 3">SM2107</strain>
    </source>
</reference>
<evidence type="ECO:0000313" key="3">
    <source>
        <dbReference type="Proteomes" id="UP000704611"/>
    </source>
</evidence>
<keyword evidence="1" id="KW-0732">Signal</keyword>
<dbReference type="RefSeq" id="WP_217671351.1">
    <property type="nucleotide sequence ID" value="NZ_JAHRID010000011.1"/>
</dbReference>
<accession>A0ABS6MQG5</accession>
<proteinExistence type="predicted"/>
<dbReference type="Proteomes" id="UP000704611">
    <property type="component" value="Unassembled WGS sequence"/>
</dbReference>
<feature type="chain" id="PRO_5045210777" evidence="1">
    <location>
        <begin position="22"/>
        <end position="369"/>
    </location>
</feature>